<dbReference type="STRING" id="1184151.AW736_25290"/>
<keyword evidence="7" id="KW-0406">Ion transport</keyword>
<evidence type="ECO:0000256" key="5">
    <source>
        <dbReference type="ARBA" id="ARBA00022692"/>
    </source>
</evidence>
<dbReference type="PANTHER" id="PTHR32552">
    <property type="entry name" value="FERRICHROME IRON RECEPTOR-RELATED"/>
    <property type="match status" value="1"/>
</dbReference>
<keyword evidence="4" id="KW-0410">Iron transport</keyword>
<dbReference type="GO" id="GO:0009279">
    <property type="term" value="C:cell outer membrane"/>
    <property type="evidence" value="ECO:0007669"/>
    <property type="project" value="UniProtKB-SubCell"/>
</dbReference>
<keyword evidence="5" id="KW-0812">Transmembrane</keyword>
<reference evidence="12 13" key="1">
    <citation type="submission" date="2016-01" db="EMBL/GenBank/DDBJ databases">
        <title>High potential of lignocellulose degradation of a new Verrucomicrobia species.</title>
        <authorList>
            <person name="Wang Y."/>
            <person name="Shi Y."/>
            <person name="Qiu Z."/>
            <person name="Liu S."/>
            <person name="Yang H."/>
        </authorList>
    </citation>
    <scope>NUCLEOTIDE SEQUENCE [LARGE SCALE GENOMIC DNA]</scope>
    <source>
        <strain evidence="12 13">TSB47</strain>
    </source>
</reference>
<dbReference type="InterPro" id="IPR036942">
    <property type="entry name" value="Beta-barrel_TonB_sf"/>
</dbReference>
<dbReference type="Proteomes" id="UP000078486">
    <property type="component" value="Unassembled WGS sequence"/>
</dbReference>
<dbReference type="Gene3D" id="2.40.170.20">
    <property type="entry name" value="TonB-dependent receptor, beta-barrel domain"/>
    <property type="match status" value="1"/>
</dbReference>
<keyword evidence="9" id="KW-0472">Membrane</keyword>
<feature type="domain" description="TonB-dependent receptor plug" evidence="11">
    <location>
        <begin position="33"/>
        <end position="155"/>
    </location>
</feature>
<evidence type="ECO:0000256" key="4">
    <source>
        <dbReference type="ARBA" id="ARBA00022496"/>
    </source>
</evidence>
<accession>A0A178ID95</accession>
<name>A0A178ID95_9BACT</name>
<evidence type="ECO:0000313" key="12">
    <source>
        <dbReference type="EMBL" id="OAM87016.1"/>
    </source>
</evidence>
<keyword evidence="3" id="KW-1134">Transmembrane beta strand</keyword>
<evidence type="ECO:0000256" key="6">
    <source>
        <dbReference type="ARBA" id="ARBA00023004"/>
    </source>
</evidence>
<keyword evidence="13" id="KW-1185">Reference proteome</keyword>
<proteinExistence type="predicted"/>
<dbReference type="PANTHER" id="PTHR32552:SF81">
    <property type="entry name" value="TONB-DEPENDENT OUTER MEMBRANE RECEPTOR"/>
    <property type="match status" value="1"/>
</dbReference>
<keyword evidence="6" id="KW-0408">Iron</keyword>
<dbReference type="InterPro" id="IPR039426">
    <property type="entry name" value="TonB-dep_rcpt-like"/>
</dbReference>
<dbReference type="EMBL" id="LRRQ01000189">
    <property type="protein sequence ID" value="OAM87016.1"/>
    <property type="molecule type" value="Genomic_DNA"/>
</dbReference>
<dbReference type="InterPro" id="IPR037066">
    <property type="entry name" value="Plug_dom_sf"/>
</dbReference>
<sequence>MIMLSPFQVDSTREKGYFAENTLAGSRMRTNISDLGAAITVVTKQQMEDTASLDVNDIFRYEIGTEGSTSYTPQAPSMSSNGIADPIAGASFGNSMTASTNATANRVRGLGSPSFALNYYQTISQVPFDSYNAASFEINRGPNSMLFGMGSPAGIVNQSTAQAQLNKNNAQVQVRVDDRGSNRASLSFNKSLIDDKLAIYGALLYDDKQFERKPSYDISRRQYGTITYKPFKKSTLRASIEGYNNDNRRANNLTPIDGVSEWRKAGKPYYNALTQEIISGATGQVLGILAPSIDSRNAQAVIDRAAAMLPNGYSDLTALKRSKDDPNKITDLQYNGVSIFGTGALTSMNSILYVPGITFQNGRATMQIADGALQQWYKGVDRQVTGFDSKGKTYAFRTGFDDDSSGTPYVYDNPVWGMMYDRSNSESTLWTRQNAYSGILNMKYDTVTDSSIYDWKHVNIFQMNFGRQRNTNYNIELEQEILPNLLHFSAGWFRQDFDSMQSYTVAQMTTATLYVDTNKYYPDGTPNPYFEKAYAVDLEPDRMEDSQEVDQYRAMIAFTPDFTQNNNWTKWLGRHQILGLASYVDDVRTTIRRRLEYADGSRDGKLRYMNNPNVAGWNMESTTVRRYFYLSDSGDTVNKASGTFDADIITDSIRSYDYTTGEWKDEEMTMIWNAFAIGTDRWARKLTSYSGAWNGYLWDDRIIATAGVRRDINRTRGVSNAGMTNAEKWVDGYYQYGEVFKRWNDWNRLAGTTSTMGAVVKPFLHWEPIHKRSGDNLFWELVENLGFSYNKSDNFDAPSTTAVDLAGNVLPKPVGDGKDYGVQFSLFKGKLYARLNWYEATNNNAIMENASMTLERLWWHIDSTAYRSWLSNIYMLNNGVDPLADSEWKTKAATYCEVSDTAIPANVQAMQAWVVQQWGLGDWDYYRNLGGVIRGTSSTKAKGVELTVNYNPLLNWTIKVTASKNKTTYGNVMPEYDAWIAVRKPQWDSANAADLLVPGVREKYAGGEVIGADGSRIRLTSFWDSYGYYDTNANGEKGGTTITATNTSGWTSSEGYYNTVMVPYALMSKSLEGQIAPGQREYSATVVTNYAFDRGALKGWSIGGAQRYASKTIIGYYGKASGANTIPDPDDPTKQKELLDMVDVGRPVYDDPVWYTDIWIAYTCKIFSDKVRMKLQLNVADVFQDGELKPVAVNYDGKPYAYRIVDPRTFILTATFDF</sequence>
<dbReference type="InterPro" id="IPR012910">
    <property type="entry name" value="Plug_dom"/>
</dbReference>
<organism evidence="12 13">
    <name type="scientific">Termitidicoccus mucosus</name>
    <dbReference type="NCBI Taxonomy" id="1184151"/>
    <lineage>
        <taxon>Bacteria</taxon>
        <taxon>Pseudomonadati</taxon>
        <taxon>Verrucomicrobiota</taxon>
        <taxon>Opitutia</taxon>
        <taxon>Opitutales</taxon>
        <taxon>Opitutaceae</taxon>
        <taxon>Termitidicoccus</taxon>
    </lineage>
</organism>
<comment type="caution">
    <text evidence="12">The sequence shown here is derived from an EMBL/GenBank/DDBJ whole genome shotgun (WGS) entry which is preliminary data.</text>
</comment>
<dbReference type="Gene3D" id="2.170.130.10">
    <property type="entry name" value="TonB-dependent receptor, plug domain"/>
    <property type="match status" value="1"/>
</dbReference>
<evidence type="ECO:0000256" key="8">
    <source>
        <dbReference type="ARBA" id="ARBA00023077"/>
    </source>
</evidence>
<dbReference type="AlphaFoldDB" id="A0A178ID95"/>
<dbReference type="SUPFAM" id="SSF56935">
    <property type="entry name" value="Porins"/>
    <property type="match status" value="2"/>
</dbReference>
<evidence type="ECO:0000256" key="3">
    <source>
        <dbReference type="ARBA" id="ARBA00022452"/>
    </source>
</evidence>
<protein>
    <recommendedName>
        <fullName evidence="11">TonB-dependent receptor plug domain-containing protein</fullName>
    </recommendedName>
</protein>
<evidence type="ECO:0000256" key="2">
    <source>
        <dbReference type="ARBA" id="ARBA00022448"/>
    </source>
</evidence>
<evidence type="ECO:0000256" key="7">
    <source>
        <dbReference type="ARBA" id="ARBA00023065"/>
    </source>
</evidence>
<dbReference type="GO" id="GO:0006826">
    <property type="term" value="P:iron ion transport"/>
    <property type="evidence" value="ECO:0007669"/>
    <property type="project" value="UniProtKB-KW"/>
</dbReference>
<keyword evidence="8" id="KW-0798">TonB box</keyword>
<evidence type="ECO:0000259" key="11">
    <source>
        <dbReference type="Pfam" id="PF07715"/>
    </source>
</evidence>
<gene>
    <name evidence="12" type="ORF">AW736_25290</name>
</gene>
<evidence type="ECO:0000256" key="9">
    <source>
        <dbReference type="ARBA" id="ARBA00023136"/>
    </source>
</evidence>
<keyword evidence="10" id="KW-0998">Cell outer membrane</keyword>
<comment type="subcellular location">
    <subcellularLocation>
        <location evidence="1">Cell outer membrane</location>
        <topology evidence="1">Multi-pass membrane protein</topology>
    </subcellularLocation>
</comment>
<evidence type="ECO:0000256" key="10">
    <source>
        <dbReference type="ARBA" id="ARBA00023237"/>
    </source>
</evidence>
<evidence type="ECO:0000256" key="1">
    <source>
        <dbReference type="ARBA" id="ARBA00004571"/>
    </source>
</evidence>
<evidence type="ECO:0000313" key="13">
    <source>
        <dbReference type="Proteomes" id="UP000078486"/>
    </source>
</evidence>
<keyword evidence="2" id="KW-0813">Transport</keyword>
<dbReference type="Pfam" id="PF07715">
    <property type="entry name" value="Plug"/>
    <property type="match status" value="1"/>
</dbReference>